<reference evidence="2 4" key="1">
    <citation type="journal article" date="2016" name="Plant Dis.">
        <title>Improved production of propionic acid using genome shuffling.</title>
        <authorList>
            <person name="Luna-Flores C.H."/>
            <person name="Palfreyman R.W."/>
            <person name="Kromer J.O."/>
            <person name="Nielsen L.K."/>
            <person name="Marcellin E."/>
        </authorList>
    </citation>
    <scope>NUCLEOTIDE SEQUENCE [LARGE SCALE GENOMIC DNA]</scope>
    <source>
        <strain evidence="2 4">F3E8</strain>
    </source>
</reference>
<dbReference type="EMBL" id="CP015970">
    <property type="protein sequence ID" value="AOZ46141.1"/>
    <property type="molecule type" value="Genomic_DNA"/>
</dbReference>
<dbReference type="RefSeq" id="WP_062819068.1">
    <property type="nucleotide sequence ID" value="NZ_CP014352.1"/>
</dbReference>
<evidence type="ECO:0000313" key="4">
    <source>
        <dbReference type="Proteomes" id="UP000178666"/>
    </source>
</evidence>
<proteinExistence type="predicted"/>
<name>A0AAC8YEL9_9ACTN</name>
<accession>A0AAC8YEL9</accession>
<gene>
    <name evidence="2" type="ORF">A8L58_04765</name>
    <name evidence="1" type="ORF">AXH35_03300</name>
</gene>
<dbReference type="AlphaFoldDB" id="A0AAC8YEL9"/>
<dbReference type="EMBL" id="CP014352">
    <property type="protein sequence ID" value="AMS04652.1"/>
    <property type="molecule type" value="Genomic_DNA"/>
</dbReference>
<evidence type="ECO:0000313" key="1">
    <source>
        <dbReference type="EMBL" id="AMS04652.1"/>
    </source>
</evidence>
<sequence length="74" mass="8005">MKRDKTPDIDAEIQRLLGQFAPLGMNPEQVDAIRAAALNTKVIYDAFTEAGFTPDQALVLTINVINANSDGSKT</sequence>
<keyword evidence="4" id="KW-1185">Reference proteome</keyword>
<evidence type="ECO:0000313" key="2">
    <source>
        <dbReference type="EMBL" id="AOZ46141.1"/>
    </source>
</evidence>
<organism evidence="1 3">
    <name type="scientific">Acidipropionibacterium acidipropionici</name>
    <dbReference type="NCBI Taxonomy" id="1748"/>
    <lineage>
        <taxon>Bacteria</taxon>
        <taxon>Bacillati</taxon>
        <taxon>Actinomycetota</taxon>
        <taxon>Actinomycetes</taxon>
        <taxon>Propionibacteriales</taxon>
        <taxon>Propionibacteriaceae</taxon>
        <taxon>Acidipropionibacterium</taxon>
    </lineage>
</organism>
<protein>
    <submittedName>
        <fullName evidence="1">Uncharacterized protein</fullName>
    </submittedName>
</protein>
<dbReference type="Proteomes" id="UP000178666">
    <property type="component" value="Chromosome"/>
</dbReference>
<dbReference type="Proteomes" id="UP000075221">
    <property type="component" value="Chromosome"/>
</dbReference>
<reference evidence="1 3" key="2">
    <citation type="submission" date="2016-02" db="EMBL/GenBank/DDBJ databases">
        <title>Complete Genome Sequence of Propionibacterium acidipropionici ATCC 55737.</title>
        <authorList>
            <person name="Luna Flores C.H."/>
            <person name="Nielsen L.K."/>
            <person name="Marcellin E."/>
        </authorList>
    </citation>
    <scope>NUCLEOTIDE SEQUENCE [LARGE SCALE GENOMIC DNA]</scope>
    <source>
        <strain evidence="1 3">ATCC 55737</strain>
    </source>
</reference>
<evidence type="ECO:0000313" key="3">
    <source>
        <dbReference type="Proteomes" id="UP000075221"/>
    </source>
</evidence>